<evidence type="ECO:0000256" key="5">
    <source>
        <dbReference type="ARBA" id="ARBA00023077"/>
    </source>
</evidence>
<keyword evidence="7 8" id="KW-0998">Cell outer membrane</keyword>
<dbReference type="PANTHER" id="PTHR40980:SF3">
    <property type="entry name" value="TONB-DEPENDENT RECEPTOR-LIKE BETA-BARREL DOMAIN-CONTAINING PROTEIN"/>
    <property type="match status" value="1"/>
</dbReference>
<organism evidence="13 14">
    <name type="scientific">Stakelama marina</name>
    <dbReference type="NCBI Taxonomy" id="2826939"/>
    <lineage>
        <taxon>Bacteria</taxon>
        <taxon>Pseudomonadati</taxon>
        <taxon>Pseudomonadota</taxon>
        <taxon>Alphaproteobacteria</taxon>
        <taxon>Sphingomonadales</taxon>
        <taxon>Sphingomonadaceae</taxon>
        <taxon>Stakelama</taxon>
    </lineage>
</organism>
<dbReference type="InterPro" id="IPR036942">
    <property type="entry name" value="Beta-barrel_TonB_sf"/>
</dbReference>
<gene>
    <name evidence="13" type="ORF">J7S20_09785</name>
</gene>
<comment type="caution">
    <text evidence="13">The sequence shown here is derived from an EMBL/GenBank/DDBJ whole genome shotgun (WGS) entry which is preliminary data.</text>
</comment>
<dbReference type="SUPFAM" id="SSF56935">
    <property type="entry name" value="Porins"/>
    <property type="match status" value="1"/>
</dbReference>
<dbReference type="InterPro" id="IPR037066">
    <property type="entry name" value="Plug_dom_sf"/>
</dbReference>
<dbReference type="Gene3D" id="2.170.130.10">
    <property type="entry name" value="TonB-dependent receptor, plug domain"/>
    <property type="match status" value="1"/>
</dbReference>
<dbReference type="EMBL" id="JAGRQC010000003">
    <property type="protein sequence ID" value="MBR0552794.1"/>
    <property type="molecule type" value="Genomic_DNA"/>
</dbReference>
<evidence type="ECO:0000259" key="12">
    <source>
        <dbReference type="Pfam" id="PF07715"/>
    </source>
</evidence>
<feature type="compositionally biased region" description="Polar residues" evidence="10">
    <location>
        <begin position="21"/>
        <end position="37"/>
    </location>
</feature>
<sequence length="997" mass="108146">MVLASPVSAQTTQDDDTTADNGQSDQSDQATGTTPAHSENDIVVTGIRASVQSATERKRNAEQVVDSITAQDIGALPDRSVSEALQRVAGVTLQRTNEARDPARLSAEGGGVFIRGLSWVQSEINGRDVFSAVNGRGLSFEDVSANLLAGVDIYKNPSAAEIEGGIGGLINLRTRKPFDAPGRVIAFAGDYNYADMRREGFFSGSLLASDRWQTGLGEIGVLLSYSINNIGNRTDSISAGRFLPATLSQPQDGLSAGDTVYLPNSMGLRRIDWQQRRTAFDGSIQWRPSDTLQFTAEAFISKTNPHDLEYALGDYASPETDNSTYTFGDQNQVTSGVIDNRQLNIDTRDGQSNRKTSDYSFNMKWDPNEHWSFNADAQYVKSKASTVSMTAFLGTDTPVTFDFNLGGDTPKMVVTPTTGSQDALAQKNLYWWAAAMDHLEDNDASEWAYAGDAEYKFDPDSFLKSFRAGVRATDKHAVTRQTGYNWSLLSEQYWGATGNPVYINQTGYDAAHQNPGLPNQSSFVLYSNFMRNSVAPVGSFWFPSAGLVGNGTDNAYSYLQNTESGGWGWVPLSDDYSLAAPAGDNVSGGINDQRERTLAGYGLLRFEANNSPVGHFDGNIGVRIVRTRTSAEGSSIRLGALTAPTCTPGTPITTGPRAGGVVTQADCALVQQAVNFASGDIGTRELNTNASYTDVLPSLNLRFFLRDNLYLRFAAAQAISRPTFAQLNPFTTLGFSFDSATGIANGTGANGQTTAFTGTAGNPYLKPIRSNQFDVSLEYYFGRANSLTLAGFYKDISNYIFAGIDQQTYTSGGETLTFDVTRQTNGAHGKIKGLELAYTQFFDMLPGALSGLGFQGNFTYVDSSGGRNTAINVFDTNAVTNAETPVLPLEGLSKYSYNLAGIYEKYGVSARLAYNWRSHYLLTTSAANINYPVWSEAYGQLDGSILVSMDEHVKVGLQATNILKARTYLDVGDPDFRPRYSWTDTDRRIAVLLRAVF</sequence>
<proteinExistence type="inferred from homology"/>
<evidence type="ECO:0000256" key="6">
    <source>
        <dbReference type="ARBA" id="ARBA00023136"/>
    </source>
</evidence>
<dbReference type="PROSITE" id="PS52016">
    <property type="entry name" value="TONB_DEPENDENT_REC_3"/>
    <property type="match status" value="1"/>
</dbReference>
<evidence type="ECO:0000256" key="1">
    <source>
        <dbReference type="ARBA" id="ARBA00004571"/>
    </source>
</evidence>
<reference evidence="13" key="1">
    <citation type="submission" date="2021-04" db="EMBL/GenBank/DDBJ databases">
        <title>Ouciella asimina sp. nov., isolated from the surface seawater in the hydrothermal field of Okinawa Trough.</title>
        <authorList>
            <person name="Shuang W."/>
        </authorList>
    </citation>
    <scope>NUCLEOTIDE SEQUENCE</scope>
    <source>
        <strain evidence="13">LXI357</strain>
    </source>
</reference>
<evidence type="ECO:0000313" key="13">
    <source>
        <dbReference type="EMBL" id="MBR0552794.1"/>
    </source>
</evidence>
<dbReference type="InterPro" id="IPR012910">
    <property type="entry name" value="Plug_dom"/>
</dbReference>
<keyword evidence="13" id="KW-0675">Receptor</keyword>
<dbReference type="InterPro" id="IPR000531">
    <property type="entry name" value="Beta-barrel_TonB"/>
</dbReference>
<evidence type="ECO:0000256" key="8">
    <source>
        <dbReference type="PROSITE-ProRule" id="PRU01360"/>
    </source>
</evidence>
<evidence type="ECO:0000256" key="4">
    <source>
        <dbReference type="ARBA" id="ARBA00022692"/>
    </source>
</evidence>
<evidence type="ECO:0000256" key="10">
    <source>
        <dbReference type="SAM" id="MobiDB-lite"/>
    </source>
</evidence>
<name>A0A8T4IFZ6_9SPHN</name>
<dbReference type="Gene3D" id="2.40.170.20">
    <property type="entry name" value="TonB-dependent receptor, beta-barrel domain"/>
    <property type="match status" value="2"/>
</dbReference>
<keyword evidence="6 8" id="KW-0472">Membrane</keyword>
<keyword evidence="14" id="KW-1185">Reference proteome</keyword>
<keyword evidence="4 8" id="KW-0812">Transmembrane</keyword>
<dbReference type="InterPro" id="IPR010104">
    <property type="entry name" value="TonB_rcpt_bac"/>
</dbReference>
<comment type="subcellular location">
    <subcellularLocation>
        <location evidence="1 8">Cell outer membrane</location>
        <topology evidence="1 8">Multi-pass membrane protein</topology>
    </subcellularLocation>
</comment>
<evidence type="ECO:0000313" key="14">
    <source>
        <dbReference type="Proteomes" id="UP000676996"/>
    </source>
</evidence>
<dbReference type="GO" id="GO:0009279">
    <property type="term" value="C:cell outer membrane"/>
    <property type="evidence" value="ECO:0007669"/>
    <property type="project" value="UniProtKB-SubCell"/>
</dbReference>
<evidence type="ECO:0000256" key="9">
    <source>
        <dbReference type="RuleBase" id="RU003357"/>
    </source>
</evidence>
<dbReference type="Pfam" id="PF07715">
    <property type="entry name" value="Plug"/>
    <property type="match status" value="1"/>
</dbReference>
<feature type="domain" description="TonB-dependent receptor plug" evidence="12">
    <location>
        <begin position="58"/>
        <end position="168"/>
    </location>
</feature>
<dbReference type="Pfam" id="PF00593">
    <property type="entry name" value="TonB_dep_Rec_b-barrel"/>
    <property type="match status" value="1"/>
</dbReference>
<dbReference type="NCBIfam" id="TIGR01782">
    <property type="entry name" value="TonB-Xanth-Caul"/>
    <property type="match status" value="1"/>
</dbReference>
<evidence type="ECO:0000256" key="7">
    <source>
        <dbReference type="ARBA" id="ARBA00023237"/>
    </source>
</evidence>
<keyword evidence="3 8" id="KW-1134">Transmembrane beta strand</keyword>
<comment type="similarity">
    <text evidence="8 9">Belongs to the TonB-dependent receptor family.</text>
</comment>
<dbReference type="AlphaFoldDB" id="A0A8T4IFZ6"/>
<evidence type="ECO:0000256" key="3">
    <source>
        <dbReference type="ARBA" id="ARBA00022452"/>
    </source>
</evidence>
<keyword evidence="5 9" id="KW-0798">TonB box</keyword>
<evidence type="ECO:0000259" key="11">
    <source>
        <dbReference type="Pfam" id="PF00593"/>
    </source>
</evidence>
<dbReference type="PANTHER" id="PTHR40980">
    <property type="entry name" value="PLUG DOMAIN-CONTAINING PROTEIN"/>
    <property type="match status" value="1"/>
</dbReference>
<protein>
    <submittedName>
        <fullName evidence="13">TonB-dependent receptor</fullName>
    </submittedName>
</protein>
<accession>A0A8T4IFZ6</accession>
<dbReference type="InterPro" id="IPR039426">
    <property type="entry name" value="TonB-dep_rcpt-like"/>
</dbReference>
<feature type="domain" description="TonB-dependent receptor-like beta-barrel" evidence="11">
    <location>
        <begin position="472"/>
        <end position="962"/>
    </location>
</feature>
<feature type="region of interest" description="Disordered" evidence="10">
    <location>
        <begin position="1"/>
        <end position="42"/>
    </location>
</feature>
<keyword evidence="2 8" id="KW-0813">Transport</keyword>
<dbReference type="Proteomes" id="UP000676996">
    <property type="component" value="Unassembled WGS sequence"/>
</dbReference>
<evidence type="ECO:0000256" key="2">
    <source>
        <dbReference type="ARBA" id="ARBA00022448"/>
    </source>
</evidence>